<proteinExistence type="predicted"/>
<reference evidence="1" key="1">
    <citation type="submission" date="2018-02" db="EMBL/GenBank/DDBJ databases">
        <title>Rhizophora mucronata_Transcriptome.</title>
        <authorList>
            <person name="Meera S.P."/>
            <person name="Sreeshan A."/>
            <person name="Augustine A."/>
        </authorList>
    </citation>
    <scope>NUCLEOTIDE SEQUENCE</scope>
    <source>
        <tissue evidence="1">Leaf</tissue>
    </source>
</reference>
<organism evidence="1">
    <name type="scientific">Rhizophora mucronata</name>
    <name type="common">Asiatic mangrove</name>
    <dbReference type="NCBI Taxonomy" id="61149"/>
    <lineage>
        <taxon>Eukaryota</taxon>
        <taxon>Viridiplantae</taxon>
        <taxon>Streptophyta</taxon>
        <taxon>Embryophyta</taxon>
        <taxon>Tracheophyta</taxon>
        <taxon>Spermatophyta</taxon>
        <taxon>Magnoliopsida</taxon>
        <taxon>eudicotyledons</taxon>
        <taxon>Gunneridae</taxon>
        <taxon>Pentapetalae</taxon>
        <taxon>rosids</taxon>
        <taxon>fabids</taxon>
        <taxon>Malpighiales</taxon>
        <taxon>Rhizophoraceae</taxon>
        <taxon>Rhizophora</taxon>
    </lineage>
</organism>
<evidence type="ECO:0000313" key="1">
    <source>
        <dbReference type="EMBL" id="MBX50221.1"/>
    </source>
</evidence>
<name>A0A2P2P6H7_RHIMU</name>
<dbReference type="EMBL" id="GGEC01069737">
    <property type="protein sequence ID" value="MBX50221.1"/>
    <property type="molecule type" value="Transcribed_RNA"/>
</dbReference>
<sequence>MVECNFYLTFLISHAFYSCSKLCMPQNPLICYKFLDFG</sequence>
<accession>A0A2P2P6H7</accession>
<protein>
    <submittedName>
        <fullName evidence="1">Uncharacterized protein</fullName>
    </submittedName>
</protein>
<dbReference type="AlphaFoldDB" id="A0A2P2P6H7"/>